<dbReference type="UniPathway" id="UPA00850"/>
<dbReference type="FunFam" id="3.40.1190.10:FF:000010">
    <property type="entry name" value="Dihydrofolate synthetase"/>
    <property type="match status" value="1"/>
</dbReference>
<dbReference type="GO" id="GO:0008841">
    <property type="term" value="F:dihydrofolate synthase activity"/>
    <property type="evidence" value="ECO:0007669"/>
    <property type="project" value="UniProtKB-EC"/>
</dbReference>
<dbReference type="PANTHER" id="PTHR11136:SF0">
    <property type="entry name" value="DIHYDROFOLATE SYNTHETASE-RELATED"/>
    <property type="match status" value="1"/>
</dbReference>
<dbReference type="Gene3D" id="3.40.1190.10">
    <property type="entry name" value="Mur-like, catalytic domain"/>
    <property type="match status" value="1"/>
</dbReference>
<gene>
    <name evidence="9" type="ORF">CANCADRAFT_3313</name>
</gene>
<evidence type="ECO:0000259" key="8">
    <source>
        <dbReference type="Pfam" id="PF08245"/>
    </source>
</evidence>
<dbReference type="GO" id="GO:0005524">
    <property type="term" value="F:ATP binding"/>
    <property type="evidence" value="ECO:0007669"/>
    <property type="project" value="UniProtKB-KW"/>
</dbReference>
<dbReference type="NCBIfam" id="TIGR01499">
    <property type="entry name" value="folC"/>
    <property type="match status" value="1"/>
</dbReference>
<dbReference type="GO" id="GO:0005739">
    <property type="term" value="C:mitochondrion"/>
    <property type="evidence" value="ECO:0007669"/>
    <property type="project" value="TreeGrafter"/>
</dbReference>
<comment type="pathway">
    <text evidence="7">Cofactor biosynthesis; tetrahydrofolylpolyglutamate biosynthesis.</text>
</comment>
<dbReference type="InterPro" id="IPR001645">
    <property type="entry name" value="Folylpolyglutamate_synth"/>
</dbReference>
<evidence type="ECO:0000256" key="6">
    <source>
        <dbReference type="ARBA" id="ARBA00022842"/>
    </source>
</evidence>
<keyword evidence="7" id="KW-0554">One-carbon metabolism</keyword>
<comment type="catalytic activity">
    <reaction evidence="7">
        <text>7,8-dihydropteroate + L-glutamate + ATP = 7,8-dihydrofolate + ADP + phosphate + H(+)</text>
        <dbReference type="Rhea" id="RHEA:23584"/>
        <dbReference type="ChEBI" id="CHEBI:15378"/>
        <dbReference type="ChEBI" id="CHEBI:17839"/>
        <dbReference type="ChEBI" id="CHEBI:29985"/>
        <dbReference type="ChEBI" id="CHEBI:30616"/>
        <dbReference type="ChEBI" id="CHEBI:43474"/>
        <dbReference type="ChEBI" id="CHEBI:57451"/>
        <dbReference type="ChEBI" id="CHEBI:456216"/>
        <dbReference type="EC" id="6.3.2.12"/>
    </reaction>
</comment>
<evidence type="ECO:0000256" key="3">
    <source>
        <dbReference type="ARBA" id="ARBA00022723"/>
    </source>
</evidence>
<dbReference type="PIRSF" id="PIRSF001563">
    <property type="entry name" value="Folylpolyglu_synth"/>
    <property type="match status" value="1"/>
</dbReference>
<keyword evidence="5 7" id="KW-0067">ATP-binding</keyword>
<dbReference type="PANTHER" id="PTHR11136">
    <property type="entry name" value="FOLYLPOLYGLUTAMATE SYNTHASE-RELATED"/>
    <property type="match status" value="1"/>
</dbReference>
<name>A0A1E4TA80_9ASCO</name>
<accession>A0A1E4TA80</accession>
<dbReference type="InterPro" id="IPR036565">
    <property type="entry name" value="Mur-like_cat_sf"/>
</dbReference>
<evidence type="ECO:0000256" key="1">
    <source>
        <dbReference type="ARBA" id="ARBA00008276"/>
    </source>
</evidence>
<keyword evidence="4 7" id="KW-0547">Nucleotide-binding</keyword>
<dbReference type="SUPFAM" id="SSF53244">
    <property type="entry name" value="MurD-like peptide ligases, peptide-binding domain"/>
    <property type="match status" value="1"/>
</dbReference>
<dbReference type="Gene3D" id="3.90.190.20">
    <property type="entry name" value="Mur ligase, C-terminal domain"/>
    <property type="match status" value="1"/>
</dbReference>
<dbReference type="GO" id="GO:0006730">
    <property type="term" value="P:one-carbon metabolic process"/>
    <property type="evidence" value="ECO:0007669"/>
    <property type="project" value="UniProtKB-KW"/>
</dbReference>
<organism evidence="9 10">
    <name type="scientific">Tortispora caseinolytica NRRL Y-17796</name>
    <dbReference type="NCBI Taxonomy" id="767744"/>
    <lineage>
        <taxon>Eukaryota</taxon>
        <taxon>Fungi</taxon>
        <taxon>Dikarya</taxon>
        <taxon>Ascomycota</taxon>
        <taxon>Saccharomycotina</taxon>
        <taxon>Trigonopsidomycetes</taxon>
        <taxon>Trigonopsidales</taxon>
        <taxon>Trigonopsidaceae</taxon>
        <taxon>Tortispora</taxon>
    </lineage>
</organism>
<dbReference type="EC" id="6.3.2.12" evidence="7"/>
<sequence length="420" mass="45517">MSRIDLGLQRISRLLNILKCPQKSWKTIHVAGTNGKGSVCAYLTSVLNQCRIKTGTFTSPHLIHRWDSISINNKSIEEAEFAKVEEYVRKINETNEIGASEFELLTATAFEIFLRNRIDVAVMEVGLGGLNDATNVFEPGELIATIITSIGLDHVEFLGDSLTEIARHKAGIIKRGVPIVADGTNAPEVLKVLEQTAAAHNAPLTVVNNGNANADNVYQSSGFGSIPLTLALNGRHQRQNLSLALAALDIAKQHGLAGITNASVINGLKSVSWPGRLQFLRINGTLVLLDGAHNVESAEVLREFVHSQTGAPLTWLFAFSSTKKAQNVMSVIFKDKQISDRTIGIYTTEFGPVEGMAWVKPQDRHKLADIAAQFHANVESLPLSEALTAATSQKDGLTVVCGSLYLVSDIIRKISQSALH</sequence>
<keyword evidence="3" id="KW-0479">Metal-binding</keyword>
<dbReference type="Pfam" id="PF08245">
    <property type="entry name" value="Mur_ligase_M"/>
    <property type="match status" value="1"/>
</dbReference>
<dbReference type="GO" id="GO:0004326">
    <property type="term" value="F:tetrahydrofolylpolyglutamate synthase activity"/>
    <property type="evidence" value="ECO:0007669"/>
    <property type="project" value="InterPro"/>
</dbReference>
<dbReference type="OrthoDB" id="5212574at2759"/>
<dbReference type="SUPFAM" id="SSF53623">
    <property type="entry name" value="MurD-like peptide ligases, catalytic domain"/>
    <property type="match status" value="1"/>
</dbReference>
<dbReference type="Proteomes" id="UP000095023">
    <property type="component" value="Unassembled WGS sequence"/>
</dbReference>
<dbReference type="InterPro" id="IPR013221">
    <property type="entry name" value="Mur_ligase_cen"/>
</dbReference>
<dbReference type="AlphaFoldDB" id="A0A1E4TA80"/>
<dbReference type="GO" id="GO:0046872">
    <property type="term" value="F:metal ion binding"/>
    <property type="evidence" value="ECO:0007669"/>
    <property type="project" value="UniProtKB-KW"/>
</dbReference>
<proteinExistence type="inferred from homology"/>
<dbReference type="GO" id="GO:0005829">
    <property type="term" value="C:cytosol"/>
    <property type="evidence" value="ECO:0007669"/>
    <property type="project" value="TreeGrafter"/>
</dbReference>
<evidence type="ECO:0000256" key="2">
    <source>
        <dbReference type="ARBA" id="ARBA00022598"/>
    </source>
</evidence>
<evidence type="ECO:0000313" key="9">
    <source>
        <dbReference type="EMBL" id="ODV88666.1"/>
    </source>
</evidence>
<feature type="domain" description="Mur ligase central" evidence="8">
    <location>
        <begin position="30"/>
        <end position="247"/>
    </location>
</feature>
<reference evidence="10" key="1">
    <citation type="submission" date="2016-02" db="EMBL/GenBank/DDBJ databases">
        <title>Comparative genomics of biotechnologically important yeasts.</title>
        <authorList>
            <consortium name="DOE Joint Genome Institute"/>
            <person name="Riley R."/>
            <person name="Haridas S."/>
            <person name="Wolfe K.H."/>
            <person name="Lopes M.R."/>
            <person name="Hittinger C.T."/>
            <person name="Goker M."/>
            <person name="Salamov A."/>
            <person name="Wisecaver J."/>
            <person name="Long T.M."/>
            <person name="Aerts A.L."/>
            <person name="Barry K."/>
            <person name="Choi C."/>
            <person name="Clum A."/>
            <person name="Coughlan A.Y."/>
            <person name="Deshpande S."/>
            <person name="Douglass A.P."/>
            <person name="Hanson S.J."/>
            <person name="Klenk H.-P."/>
            <person name="Labutti K."/>
            <person name="Lapidus A."/>
            <person name="Lindquist E."/>
            <person name="Lipzen A."/>
            <person name="Meier-Kolthoff J.P."/>
            <person name="Ohm R.A."/>
            <person name="Otillar R.P."/>
            <person name="Pangilinan J."/>
            <person name="Peng Y."/>
            <person name="Rokas A."/>
            <person name="Rosa C.A."/>
            <person name="Scheuner C."/>
            <person name="Sibirny A.A."/>
            <person name="Slot J.C."/>
            <person name="Stielow J.B."/>
            <person name="Sun H."/>
            <person name="Kurtzman C.P."/>
            <person name="Blackwell M."/>
            <person name="Jeffries T.W."/>
            <person name="Grigoriev I.V."/>
        </authorList>
    </citation>
    <scope>NUCLEOTIDE SEQUENCE [LARGE SCALE GENOMIC DNA]</scope>
    <source>
        <strain evidence="10">NRRL Y-17796</strain>
    </source>
</reference>
<evidence type="ECO:0000256" key="4">
    <source>
        <dbReference type="ARBA" id="ARBA00022741"/>
    </source>
</evidence>
<keyword evidence="10" id="KW-1185">Reference proteome</keyword>
<comment type="similarity">
    <text evidence="1 7">Belongs to the folylpolyglutamate synthase family.</text>
</comment>
<evidence type="ECO:0000313" key="10">
    <source>
        <dbReference type="Proteomes" id="UP000095023"/>
    </source>
</evidence>
<evidence type="ECO:0000256" key="5">
    <source>
        <dbReference type="ARBA" id="ARBA00022840"/>
    </source>
</evidence>
<keyword evidence="2 7" id="KW-0436">Ligase</keyword>
<dbReference type="EMBL" id="KV453843">
    <property type="protein sequence ID" value="ODV88666.1"/>
    <property type="molecule type" value="Genomic_DNA"/>
</dbReference>
<dbReference type="InterPro" id="IPR036615">
    <property type="entry name" value="Mur_ligase_C_dom_sf"/>
</dbReference>
<keyword evidence="6" id="KW-0460">Magnesium</keyword>
<protein>
    <recommendedName>
        <fullName evidence="7">Dihydrofolate synthetase</fullName>
        <ecNumber evidence="7">6.3.2.12</ecNumber>
    </recommendedName>
</protein>
<evidence type="ECO:0000256" key="7">
    <source>
        <dbReference type="PIRNR" id="PIRNR001563"/>
    </source>
</evidence>